<evidence type="ECO:0000313" key="1">
    <source>
        <dbReference type="EMBL" id="KAJ1139339.1"/>
    </source>
</evidence>
<name>A0AAV7QJU3_PLEWA</name>
<dbReference type="Proteomes" id="UP001066276">
    <property type="component" value="Chromosome 6"/>
</dbReference>
<dbReference type="AlphaFoldDB" id="A0AAV7QJU3"/>
<gene>
    <name evidence="1" type="ORF">NDU88_005714</name>
</gene>
<organism evidence="1 2">
    <name type="scientific">Pleurodeles waltl</name>
    <name type="common">Iberian ribbed newt</name>
    <dbReference type="NCBI Taxonomy" id="8319"/>
    <lineage>
        <taxon>Eukaryota</taxon>
        <taxon>Metazoa</taxon>
        <taxon>Chordata</taxon>
        <taxon>Craniata</taxon>
        <taxon>Vertebrata</taxon>
        <taxon>Euteleostomi</taxon>
        <taxon>Amphibia</taxon>
        <taxon>Batrachia</taxon>
        <taxon>Caudata</taxon>
        <taxon>Salamandroidea</taxon>
        <taxon>Salamandridae</taxon>
        <taxon>Pleurodelinae</taxon>
        <taxon>Pleurodeles</taxon>
    </lineage>
</organism>
<dbReference type="EMBL" id="JANPWB010000010">
    <property type="protein sequence ID" value="KAJ1139339.1"/>
    <property type="molecule type" value="Genomic_DNA"/>
</dbReference>
<sequence>MRRGEGRGGSSELYCCRGREATLQQRLGRTGLPNFCSVQRGIRRAAGRIEPAVPAGSICCSDCCCHLHL</sequence>
<keyword evidence="2" id="KW-1185">Reference proteome</keyword>
<evidence type="ECO:0000313" key="2">
    <source>
        <dbReference type="Proteomes" id="UP001066276"/>
    </source>
</evidence>
<comment type="caution">
    <text evidence="1">The sequence shown here is derived from an EMBL/GenBank/DDBJ whole genome shotgun (WGS) entry which is preliminary data.</text>
</comment>
<reference evidence="1" key="1">
    <citation type="journal article" date="2022" name="bioRxiv">
        <title>Sequencing and chromosome-scale assembly of the giantPleurodeles waltlgenome.</title>
        <authorList>
            <person name="Brown T."/>
            <person name="Elewa A."/>
            <person name="Iarovenko S."/>
            <person name="Subramanian E."/>
            <person name="Araus A.J."/>
            <person name="Petzold A."/>
            <person name="Susuki M."/>
            <person name="Suzuki K.-i.T."/>
            <person name="Hayashi T."/>
            <person name="Toyoda A."/>
            <person name="Oliveira C."/>
            <person name="Osipova E."/>
            <person name="Leigh N.D."/>
            <person name="Simon A."/>
            <person name="Yun M.H."/>
        </authorList>
    </citation>
    <scope>NUCLEOTIDE SEQUENCE</scope>
    <source>
        <strain evidence="1">20211129_DDA</strain>
        <tissue evidence="1">Liver</tissue>
    </source>
</reference>
<proteinExistence type="predicted"/>
<accession>A0AAV7QJU3</accession>
<protein>
    <submittedName>
        <fullName evidence="1">Uncharacterized protein</fullName>
    </submittedName>
</protein>